<dbReference type="PANTHER" id="PTHR47706:SF9">
    <property type="entry name" value="NMRA-LIKE DOMAIN-CONTAINING PROTEIN-RELATED"/>
    <property type="match status" value="1"/>
</dbReference>
<dbReference type="SUPFAM" id="SSF51735">
    <property type="entry name" value="NAD(P)-binding Rossmann-fold domains"/>
    <property type="match status" value="1"/>
</dbReference>
<reference evidence="4" key="1">
    <citation type="submission" date="2010-05" db="EMBL/GenBank/DDBJ databases">
        <title>The Genome Sequence of Magnaporthe poae strain ATCC 64411.</title>
        <authorList>
            <consortium name="The Broad Institute Genome Sequencing Platform"/>
            <consortium name="Broad Institute Genome Sequencing Center for Infectious Disease"/>
            <person name="Ma L.-J."/>
            <person name="Dead R."/>
            <person name="Young S."/>
            <person name="Zeng Q."/>
            <person name="Koehrsen M."/>
            <person name="Alvarado L."/>
            <person name="Berlin A."/>
            <person name="Chapman S.B."/>
            <person name="Chen Z."/>
            <person name="Freedman E."/>
            <person name="Gellesch M."/>
            <person name="Goldberg J."/>
            <person name="Griggs A."/>
            <person name="Gujja S."/>
            <person name="Heilman E.R."/>
            <person name="Heiman D."/>
            <person name="Hepburn T."/>
            <person name="Howarth C."/>
            <person name="Jen D."/>
            <person name="Larson L."/>
            <person name="Mehta T."/>
            <person name="Neiman D."/>
            <person name="Pearson M."/>
            <person name="Roberts A."/>
            <person name="Saif S."/>
            <person name="Shea T."/>
            <person name="Shenoy N."/>
            <person name="Sisk P."/>
            <person name="Stolte C."/>
            <person name="Sykes S."/>
            <person name="Walk T."/>
            <person name="White J."/>
            <person name="Yandava C."/>
            <person name="Haas B."/>
            <person name="Nusbaum C."/>
            <person name="Birren B."/>
        </authorList>
    </citation>
    <scope>NUCLEOTIDE SEQUENCE</scope>
    <source>
        <strain evidence="4">ATCC 64411</strain>
    </source>
</reference>
<dbReference type="InterPro" id="IPR008030">
    <property type="entry name" value="NmrA-like"/>
</dbReference>
<dbReference type="STRING" id="644358.A0A0C4DYU0"/>
<dbReference type="eggNOG" id="ENOG502SM3M">
    <property type="taxonomic scope" value="Eukaryota"/>
</dbReference>
<dbReference type="GO" id="GO:0016491">
    <property type="term" value="F:oxidoreductase activity"/>
    <property type="evidence" value="ECO:0007669"/>
    <property type="project" value="UniProtKB-KW"/>
</dbReference>
<proteinExistence type="predicted"/>
<dbReference type="OMA" id="ACFEVTI"/>
<dbReference type="EnsemblFungi" id="MAPG_05219T0">
    <property type="protein sequence ID" value="MAPG_05219T0"/>
    <property type="gene ID" value="MAPG_05219"/>
</dbReference>
<dbReference type="AlphaFoldDB" id="A0A0C4DYU0"/>
<dbReference type="Proteomes" id="UP000011715">
    <property type="component" value="Unassembled WGS sequence"/>
</dbReference>
<dbReference type="Pfam" id="PF05368">
    <property type="entry name" value="NmrA"/>
    <property type="match status" value="1"/>
</dbReference>
<reference evidence="6" key="2">
    <citation type="submission" date="2010-05" db="EMBL/GenBank/DDBJ databases">
        <title>The genome sequence of Magnaporthe poae strain ATCC 64411.</title>
        <authorList>
            <person name="Ma L.-J."/>
            <person name="Dead R."/>
            <person name="Young S."/>
            <person name="Zeng Q."/>
            <person name="Koehrsen M."/>
            <person name="Alvarado L."/>
            <person name="Berlin A."/>
            <person name="Chapman S.B."/>
            <person name="Chen Z."/>
            <person name="Freedman E."/>
            <person name="Gellesch M."/>
            <person name="Goldberg J."/>
            <person name="Griggs A."/>
            <person name="Gujja S."/>
            <person name="Heilman E.R."/>
            <person name="Heiman D."/>
            <person name="Hepburn T."/>
            <person name="Howarth C."/>
            <person name="Jen D."/>
            <person name="Larson L."/>
            <person name="Mehta T."/>
            <person name="Neiman D."/>
            <person name="Pearson M."/>
            <person name="Roberts A."/>
            <person name="Saif S."/>
            <person name="Shea T."/>
            <person name="Shenoy N."/>
            <person name="Sisk P."/>
            <person name="Stolte C."/>
            <person name="Sykes S."/>
            <person name="Walk T."/>
            <person name="White J."/>
            <person name="Yandava C."/>
            <person name="Haas B."/>
            <person name="Nusbaum C."/>
            <person name="Birren B."/>
        </authorList>
    </citation>
    <scope>NUCLEOTIDE SEQUENCE [LARGE SCALE GENOMIC DNA]</scope>
    <source>
        <strain evidence="6">ATCC 64411 / 73-15</strain>
    </source>
</reference>
<protein>
    <recommendedName>
        <fullName evidence="3">NmrA-like domain-containing protein</fullName>
    </recommendedName>
</protein>
<reference evidence="5" key="5">
    <citation type="submission" date="2015-06" db="UniProtKB">
        <authorList>
            <consortium name="EnsemblFungi"/>
        </authorList>
    </citation>
    <scope>IDENTIFICATION</scope>
    <source>
        <strain evidence="5">ATCC 64411</strain>
    </source>
</reference>
<organism evidence="5 6">
    <name type="scientific">Magnaporthiopsis poae (strain ATCC 64411 / 73-15)</name>
    <name type="common">Kentucky bluegrass fungus</name>
    <name type="synonym">Magnaporthe poae</name>
    <dbReference type="NCBI Taxonomy" id="644358"/>
    <lineage>
        <taxon>Eukaryota</taxon>
        <taxon>Fungi</taxon>
        <taxon>Dikarya</taxon>
        <taxon>Ascomycota</taxon>
        <taxon>Pezizomycotina</taxon>
        <taxon>Sordariomycetes</taxon>
        <taxon>Sordariomycetidae</taxon>
        <taxon>Magnaporthales</taxon>
        <taxon>Magnaporthaceae</taxon>
        <taxon>Magnaporthiopsis</taxon>
    </lineage>
</organism>
<name>A0A0C4DYU0_MAGP6</name>
<dbReference type="InterPro" id="IPR036291">
    <property type="entry name" value="NAD(P)-bd_dom_sf"/>
</dbReference>
<evidence type="ECO:0000256" key="2">
    <source>
        <dbReference type="ARBA" id="ARBA00023002"/>
    </source>
</evidence>
<accession>A0A0C4DYU0</accession>
<dbReference type="InterPro" id="IPR051609">
    <property type="entry name" value="NmrA/Isoflavone_reductase-like"/>
</dbReference>
<dbReference type="EMBL" id="GL876969">
    <property type="protein sequence ID" value="KLU86202.1"/>
    <property type="molecule type" value="Genomic_DNA"/>
</dbReference>
<feature type="domain" description="NmrA-like" evidence="3">
    <location>
        <begin position="6"/>
        <end position="112"/>
    </location>
</feature>
<dbReference type="Gene3D" id="3.40.50.720">
    <property type="entry name" value="NAD(P)-binding Rossmann-like Domain"/>
    <property type="match status" value="1"/>
</dbReference>
<gene>
    <name evidence="4" type="ORF">MAPG_05219</name>
</gene>
<sequence length="241" mass="24759">MSYPIKKVAIFGASGNLGAPITAALLEAGFQVTAITRAESSTPSSLPAGVHAVLRTAPGAGYKDDADGRLRSLLAGHDAAVSVLGPGAVGVQPDIAAAAEAAGVRRLVVDDFGWGPSFRGLPEVAEAGAARTAAFDFAAGLAGGNGAFTWTGVTIGNPIDWALKKFPAAMGFDPSPRTATIYDSEPKSSRARRSKGSVRLSVVLKPPKSGRKPRARAFVPDVPWAVVDSFGRPLSAWGLRV</sequence>
<evidence type="ECO:0000313" key="6">
    <source>
        <dbReference type="Proteomes" id="UP000011715"/>
    </source>
</evidence>
<keyword evidence="1" id="KW-0521">NADP</keyword>
<evidence type="ECO:0000256" key="1">
    <source>
        <dbReference type="ARBA" id="ARBA00022857"/>
    </source>
</evidence>
<reference evidence="5" key="4">
    <citation type="journal article" date="2015" name="G3 (Bethesda)">
        <title>Genome sequences of three phytopathogenic species of the Magnaporthaceae family of fungi.</title>
        <authorList>
            <person name="Okagaki L.H."/>
            <person name="Nunes C.C."/>
            <person name="Sailsbery J."/>
            <person name="Clay B."/>
            <person name="Brown D."/>
            <person name="John T."/>
            <person name="Oh Y."/>
            <person name="Young N."/>
            <person name="Fitzgerald M."/>
            <person name="Haas B.J."/>
            <person name="Zeng Q."/>
            <person name="Young S."/>
            <person name="Adiconis X."/>
            <person name="Fan L."/>
            <person name="Levin J.Z."/>
            <person name="Mitchell T.K."/>
            <person name="Okubara P.A."/>
            <person name="Farman M.L."/>
            <person name="Kohn L.M."/>
            <person name="Birren B."/>
            <person name="Ma L.-J."/>
            <person name="Dean R.A."/>
        </authorList>
    </citation>
    <scope>NUCLEOTIDE SEQUENCE</scope>
    <source>
        <strain evidence="5">ATCC 64411 / 73-15</strain>
    </source>
</reference>
<reference evidence="4" key="3">
    <citation type="submission" date="2011-03" db="EMBL/GenBank/DDBJ databases">
        <title>Annotation of Magnaporthe poae ATCC 64411.</title>
        <authorList>
            <person name="Ma L.-J."/>
            <person name="Dead R."/>
            <person name="Young S.K."/>
            <person name="Zeng Q."/>
            <person name="Gargeya S."/>
            <person name="Fitzgerald M."/>
            <person name="Haas B."/>
            <person name="Abouelleil A."/>
            <person name="Alvarado L."/>
            <person name="Arachchi H.M."/>
            <person name="Berlin A."/>
            <person name="Brown A."/>
            <person name="Chapman S.B."/>
            <person name="Chen Z."/>
            <person name="Dunbar C."/>
            <person name="Freedman E."/>
            <person name="Gearin G."/>
            <person name="Gellesch M."/>
            <person name="Goldberg J."/>
            <person name="Griggs A."/>
            <person name="Gujja S."/>
            <person name="Heiman D."/>
            <person name="Howarth C."/>
            <person name="Larson L."/>
            <person name="Lui A."/>
            <person name="MacDonald P.J.P."/>
            <person name="Mehta T."/>
            <person name="Montmayeur A."/>
            <person name="Murphy C."/>
            <person name="Neiman D."/>
            <person name="Pearson M."/>
            <person name="Priest M."/>
            <person name="Roberts A."/>
            <person name="Saif S."/>
            <person name="Shea T."/>
            <person name="Shenoy N."/>
            <person name="Sisk P."/>
            <person name="Stolte C."/>
            <person name="Sykes S."/>
            <person name="Yandava C."/>
            <person name="Wortman J."/>
            <person name="Nusbaum C."/>
            <person name="Birren B."/>
        </authorList>
    </citation>
    <scope>NUCLEOTIDE SEQUENCE</scope>
    <source>
        <strain evidence="4">ATCC 64411</strain>
    </source>
</reference>
<evidence type="ECO:0000259" key="3">
    <source>
        <dbReference type="Pfam" id="PF05368"/>
    </source>
</evidence>
<dbReference type="EMBL" id="ADBL01001234">
    <property type="status" value="NOT_ANNOTATED_CDS"/>
    <property type="molecule type" value="Genomic_DNA"/>
</dbReference>
<keyword evidence="2" id="KW-0560">Oxidoreductase</keyword>
<dbReference type="OrthoDB" id="9974981at2759"/>
<keyword evidence="6" id="KW-1185">Reference proteome</keyword>
<evidence type="ECO:0000313" key="5">
    <source>
        <dbReference type="EnsemblFungi" id="MAPG_05219T0"/>
    </source>
</evidence>
<evidence type="ECO:0000313" key="4">
    <source>
        <dbReference type="EMBL" id="KLU86202.1"/>
    </source>
</evidence>
<dbReference type="PANTHER" id="PTHR47706">
    <property type="entry name" value="NMRA-LIKE FAMILY PROTEIN"/>
    <property type="match status" value="1"/>
</dbReference>
<dbReference type="VEuPathDB" id="FungiDB:MAPG_05219"/>